<evidence type="ECO:0000259" key="2">
    <source>
        <dbReference type="Pfam" id="PF08241"/>
    </source>
</evidence>
<dbReference type="InterPro" id="IPR029063">
    <property type="entry name" value="SAM-dependent_MTases_sf"/>
</dbReference>
<dbReference type="CDD" id="cd02440">
    <property type="entry name" value="AdoMet_MTases"/>
    <property type="match status" value="1"/>
</dbReference>
<dbReference type="AlphaFoldDB" id="A0A9D3X9X6"/>
<keyword evidence="4" id="KW-1185">Reference proteome</keyword>
<dbReference type="PANTHER" id="PTHR45036:SF1">
    <property type="entry name" value="METHYLTRANSFERASE LIKE 7A"/>
    <property type="match status" value="1"/>
</dbReference>
<dbReference type="GO" id="GO:0008757">
    <property type="term" value="F:S-adenosylmethionine-dependent methyltransferase activity"/>
    <property type="evidence" value="ECO:0007669"/>
    <property type="project" value="InterPro"/>
</dbReference>
<proteinExistence type="predicted"/>
<dbReference type="Proteomes" id="UP000827986">
    <property type="component" value="Unassembled WGS sequence"/>
</dbReference>
<name>A0A9D3X9X6_9SAUR</name>
<evidence type="ECO:0000313" key="4">
    <source>
        <dbReference type="Proteomes" id="UP000827986"/>
    </source>
</evidence>
<evidence type="ECO:0000256" key="1">
    <source>
        <dbReference type="SAM" id="Phobius"/>
    </source>
</evidence>
<feature type="domain" description="Methyltransferase type 11" evidence="2">
    <location>
        <begin position="147"/>
        <end position="244"/>
    </location>
</feature>
<sequence>MLKVTRVPDEDDEKLKIELGRQPAGETGHNQLSVSQLSWRARRKCSIKLEHSSRFGVLFTAGIEDFCILLFALMVLIPLLQRCIQLLSLPVYLLSYLGLWDPLCKKIFPYVMAKCSTIYNRKLFQQKKDLFSNLGEFAGPSRELRLLEIGTGSGANFQFYPPGCWVTCTDPNPNFERFLLKSISDSPHLHFERFLVASGEDLRPVADDSMDVVVCTLVLCSVRSIEQVLREVLRVLRLGGALYFLEHVAADHSSWGYFWQQIYNPTWRYLGDGCCLTRETWKDLEKAGFSELKLRHIHAPLSWNPTRPHIIGYAVK</sequence>
<gene>
    <name evidence="3" type="ORF">KIL84_020871</name>
</gene>
<keyword evidence="1" id="KW-1133">Transmembrane helix</keyword>
<dbReference type="InterPro" id="IPR013216">
    <property type="entry name" value="Methyltransf_11"/>
</dbReference>
<comment type="caution">
    <text evidence="3">The sequence shown here is derived from an EMBL/GenBank/DDBJ whole genome shotgun (WGS) entry which is preliminary data.</text>
</comment>
<keyword evidence="1" id="KW-0812">Transmembrane</keyword>
<dbReference type="EMBL" id="JAHDVG010000475">
    <property type="protein sequence ID" value="KAH1176137.1"/>
    <property type="molecule type" value="Genomic_DNA"/>
</dbReference>
<dbReference type="Gene3D" id="3.40.50.150">
    <property type="entry name" value="Vaccinia Virus protein VP39"/>
    <property type="match status" value="1"/>
</dbReference>
<dbReference type="PANTHER" id="PTHR45036">
    <property type="entry name" value="METHYLTRANSFERASE LIKE 7B"/>
    <property type="match status" value="1"/>
</dbReference>
<accession>A0A9D3X9X6</accession>
<feature type="transmembrane region" description="Helical" evidence="1">
    <location>
        <begin position="57"/>
        <end position="80"/>
    </location>
</feature>
<reference evidence="3" key="1">
    <citation type="submission" date="2021-09" db="EMBL/GenBank/DDBJ databases">
        <title>The genome of Mauremys mutica provides insights into the evolution of semi-aquatic lifestyle.</title>
        <authorList>
            <person name="Gong S."/>
            <person name="Gao Y."/>
        </authorList>
    </citation>
    <scope>NUCLEOTIDE SEQUENCE</scope>
    <source>
        <strain evidence="3">MM-2020</strain>
        <tissue evidence="3">Muscle</tissue>
    </source>
</reference>
<keyword evidence="1" id="KW-0472">Membrane</keyword>
<evidence type="ECO:0000313" key="3">
    <source>
        <dbReference type="EMBL" id="KAH1176137.1"/>
    </source>
</evidence>
<dbReference type="FunFam" id="3.40.50.150:FF:000269">
    <property type="entry name" value="Methyltransferase-like protein 7A"/>
    <property type="match status" value="1"/>
</dbReference>
<organism evidence="3 4">
    <name type="scientific">Mauremys mutica</name>
    <name type="common">yellowpond turtle</name>
    <dbReference type="NCBI Taxonomy" id="74926"/>
    <lineage>
        <taxon>Eukaryota</taxon>
        <taxon>Metazoa</taxon>
        <taxon>Chordata</taxon>
        <taxon>Craniata</taxon>
        <taxon>Vertebrata</taxon>
        <taxon>Euteleostomi</taxon>
        <taxon>Archelosauria</taxon>
        <taxon>Testudinata</taxon>
        <taxon>Testudines</taxon>
        <taxon>Cryptodira</taxon>
        <taxon>Durocryptodira</taxon>
        <taxon>Testudinoidea</taxon>
        <taxon>Geoemydidae</taxon>
        <taxon>Geoemydinae</taxon>
        <taxon>Mauremys</taxon>
    </lineage>
</organism>
<dbReference type="Pfam" id="PF08241">
    <property type="entry name" value="Methyltransf_11"/>
    <property type="match status" value="1"/>
</dbReference>
<dbReference type="InterPro" id="IPR052356">
    <property type="entry name" value="Thiol_S-MT"/>
</dbReference>
<dbReference type="SUPFAM" id="SSF53335">
    <property type="entry name" value="S-adenosyl-L-methionine-dependent methyltransferases"/>
    <property type="match status" value="1"/>
</dbReference>
<protein>
    <recommendedName>
        <fullName evidence="2">Methyltransferase type 11 domain-containing protein</fullName>
    </recommendedName>
</protein>